<evidence type="ECO:0000256" key="1">
    <source>
        <dbReference type="SAM" id="MobiDB-lite"/>
    </source>
</evidence>
<keyword evidence="3" id="KW-1185">Reference proteome</keyword>
<evidence type="ECO:0000313" key="2">
    <source>
        <dbReference type="EMBL" id="GEP61170.1"/>
    </source>
</evidence>
<name>A0A512NQF0_9HYPH</name>
<dbReference type="Proteomes" id="UP000321058">
    <property type="component" value="Unassembled WGS sequence"/>
</dbReference>
<sequence>MAASLGGAFSESAASIGVRTPTIQLLRDGLFRACEAFLNGAIDKEEYNIIVFNYDRIMTALIIVDAIGAFKLAPTVAITAGGVNVDSAGKTTTSFSKSQKGDDDADKSTSGSRASEASGKAGAQPGSMQIGTITGGYSVDAQAAAAVKDVLLRVADLMLVNDARYGFCVTPPARETLQVRNDYFRSICRSIDGIVAERVSAARLANQMRERCVRAPTMEVCKRLSWN</sequence>
<proteinExistence type="predicted"/>
<accession>A0A512NQF0</accession>
<dbReference type="AlphaFoldDB" id="A0A512NQF0"/>
<feature type="region of interest" description="Disordered" evidence="1">
    <location>
        <begin position="91"/>
        <end position="126"/>
    </location>
</feature>
<comment type="caution">
    <text evidence="2">The sequence shown here is derived from an EMBL/GenBank/DDBJ whole genome shotgun (WGS) entry which is preliminary data.</text>
</comment>
<evidence type="ECO:0000313" key="3">
    <source>
        <dbReference type="Proteomes" id="UP000321058"/>
    </source>
</evidence>
<protein>
    <submittedName>
        <fullName evidence="2">Uncharacterized protein</fullName>
    </submittedName>
</protein>
<gene>
    <name evidence="2" type="ORF">RSO01_83360</name>
</gene>
<dbReference type="RefSeq" id="WP_147156492.1">
    <property type="nucleotide sequence ID" value="NZ_BKAJ01000204.1"/>
</dbReference>
<dbReference type="OrthoDB" id="7367020at2"/>
<dbReference type="EMBL" id="BKAJ01000204">
    <property type="protein sequence ID" value="GEP61170.1"/>
    <property type="molecule type" value="Genomic_DNA"/>
</dbReference>
<reference evidence="2 3" key="1">
    <citation type="submission" date="2019-07" db="EMBL/GenBank/DDBJ databases">
        <title>Whole genome shotgun sequence of Reyranella soli NBRC 108950.</title>
        <authorList>
            <person name="Hosoyama A."/>
            <person name="Uohara A."/>
            <person name="Ohji S."/>
            <person name="Ichikawa N."/>
        </authorList>
    </citation>
    <scope>NUCLEOTIDE SEQUENCE [LARGE SCALE GENOMIC DNA]</scope>
    <source>
        <strain evidence="2 3">NBRC 108950</strain>
    </source>
</reference>
<organism evidence="2 3">
    <name type="scientific">Reyranella soli</name>
    <dbReference type="NCBI Taxonomy" id="1230389"/>
    <lineage>
        <taxon>Bacteria</taxon>
        <taxon>Pseudomonadati</taxon>
        <taxon>Pseudomonadota</taxon>
        <taxon>Alphaproteobacteria</taxon>
        <taxon>Hyphomicrobiales</taxon>
        <taxon>Reyranellaceae</taxon>
        <taxon>Reyranella</taxon>
    </lineage>
</organism>